<reference evidence="1" key="1">
    <citation type="submission" date="2022-12" db="EMBL/GenBank/DDBJ databases">
        <title>Reclassification of two methanogenic archaea species isolated from the Kolyma lowland permafrost.</title>
        <authorList>
            <person name="Trubitsyn V.E."/>
            <person name="Rivkina E.M."/>
            <person name="Shcherbakova V.A."/>
        </authorList>
    </citation>
    <scope>NUCLEOTIDE SEQUENCE</scope>
    <source>
        <strain evidence="1">M2</strain>
    </source>
</reference>
<proteinExistence type="predicted"/>
<dbReference type="Proteomes" id="UP001068021">
    <property type="component" value="Unassembled WGS sequence"/>
</dbReference>
<name>A0A9E5DKG5_9EURY</name>
<dbReference type="EMBL" id="JAPVER010000020">
    <property type="protein sequence ID" value="MCZ3366283.1"/>
    <property type="molecule type" value="Genomic_DNA"/>
</dbReference>
<dbReference type="RefSeq" id="WP_157197669.1">
    <property type="nucleotide sequence ID" value="NZ_JAPVER010000020.1"/>
</dbReference>
<gene>
    <name evidence="1" type="ORF">O3H54_10370</name>
</gene>
<organism evidence="1 2">
    <name type="scientific">Methanobacterium veterum</name>
    <dbReference type="NCBI Taxonomy" id="408577"/>
    <lineage>
        <taxon>Archaea</taxon>
        <taxon>Methanobacteriati</taxon>
        <taxon>Methanobacteriota</taxon>
        <taxon>Methanomada group</taxon>
        <taxon>Methanobacteria</taxon>
        <taxon>Methanobacteriales</taxon>
        <taxon>Methanobacteriaceae</taxon>
        <taxon>Methanobacterium</taxon>
    </lineage>
</organism>
<accession>A0A9E5DKG5</accession>
<evidence type="ECO:0000313" key="1">
    <source>
        <dbReference type="EMBL" id="MCZ3366283.1"/>
    </source>
</evidence>
<evidence type="ECO:0000313" key="2">
    <source>
        <dbReference type="Proteomes" id="UP001068021"/>
    </source>
</evidence>
<comment type="caution">
    <text evidence="1">The sequence shown here is derived from an EMBL/GenBank/DDBJ whole genome shotgun (WGS) entry which is preliminary data.</text>
</comment>
<protein>
    <submittedName>
        <fullName evidence="1">Uncharacterized protein</fullName>
    </submittedName>
</protein>
<keyword evidence="2" id="KW-1185">Reference proteome</keyword>
<sequence length="157" mass="17084">MKNIRKRLILTISMLLIVFAVFSIAVTANEQQNQSKSQVSTSYIIPQINATPNCTNATPRNETNCTLNITGPISNQTFNCTNLTVTNQSTNQTLNRSTIRDIIGQLLAPVLNDTTNLTQTNATGQPLDKLLTDVNTMLSKMAQLIGIIRSGGFNITG</sequence>
<dbReference type="AlphaFoldDB" id="A0A9E5DKG5"/>